<dbReference type="KEGG" id="maga:Mag101_12830"/>
<dbReference type="SMART" id="SM00563">
    <property type="entry name" value="PlsC"/>
    <property type="match status" value="1"/>
</dbReference>
<dbReference type="eggNOG" id="COG3176">
    <property type="taxonomic scope" value="Bacteria"/>
</dbReference>
<evidence type="ECO:0000256" key="8">
    <source>
        <dbReference type="ARBA" id="ARBA00039866"/>
    </source>
</evidence>
<dbReference type="Pfam" id="PF19576">
    <property type="entry name" value="Acyltransf_2"/>
    <property type="match status" value="1"/>
</dbReference>
<comment type="pathway">
    <text evidence="1">Lipid metabolism.</text>
</comment>
<dbReference type="Pfam" id="PF13444">
    <property type="entry name" value="Acetyltransf_5"/>
    <property type="match status" value="1"/>
</dbReference>
<proteinExistence type="inferred from homology"/>
<evidence type="ECO:0000256" key="2">
    <source>
        <dbReference type="ARBA" id="ARBA00022516"/>
    </source>
</evidence>
<dbReference type="InterPro" id="IPR052351">
    <property type="entry name" value="Ornithine_N-alpha-AT"/>
</dbReference>
<evidence type="ECO:0000313" key="13">
    <source>
        <dbReference type="Proteomes" id="UP000188219"/>
    </source>
</evidence>
<name>A0A1Q2M7A7_9GAMM</name>
<evidence type="ECO:0000313" key="12">
    <source>
        <dbReference type="EMBL" id="AQQ68418.1"/>
    </source>
</evidence>
<evidence type="ECO:0000256" key="9">
    <source>
        <dbReference type="ARBA" id="ARBA00045724"/>
    </source>
</evidence>
<evidence type="ECO:0000256" key="3">
    <source>
        <dbReference type="ARBA" id="ARBA00022679"/>
    </source>
</evidence>
<evidence type="ECO:0000256" key="1">
    <source>
        <dbReference type="ARBA" id="ARBA00005189"/>
    </source>
</evidence>
<reference evidence="12" key="1">
    <citation type="submission" date="2017-02" db="EMBL/GenBank/DDBJ databases">
        <title>Genome of Microbulbifer agarilyticus GP101.</title>
        <authorList>
            <person name="Jung J."/>
            <person name="Bae S.S."/>
            <person name="Baek K."/>
        </authorList>
    </citation>
    <scope>NUCLEOTIDE SEQUENCE [LARGE SCALE GENOMIC DNA]</scope>
    <source>
        <strain evidence="12">GP101</strain>
    </source>
</reference>
<keyword evidence="2" id="KW-0444">Lipid biosynthesis</keyword>
<organism evidence="12 13">
    <name type="scientific">Microbulbifer agarilyticus</name>
    <dbReference type="NCBI Taxonomy" id="260552"/>
    <lineage>
        <taxon>Bacteria</taxon>
        <taxon>Pseudomonadati</taxon>
        <taxon>Pseudomonadota</taxon>
        <taxon>Gammaproteobacteria</taxon>
        <taxon>Cellvibrionales</taxon>
        <taxon>Microbulbiferaceae</taxon>
        <taxon>Microbulbifer</taxon>
    </lineage>
</organism>
<feature type="domain" description="Phospholipid/glycerol acyltransferase" evidence="11">
    <location>
        <begin position="82"/>
        <end position="199"/>
    </location>
</feature>
<keyword evidence="3" id="KW-0808">Transferase</keyword>
<dbReference type="STRING" id="260552.Mag101_12830"/>
<keyword evidence="13" id="KW-1185">Reference proteome</keyword>
<dbReference type="InterPro" id="IPR045746">
    <property type="entry name" value="ACT14924-like_Acyltransf_dom"/>
</dbReference>
<protein>
    <recommendedName>
        <fullName evidence="8">L-ornithine N(alpha)-acyltransferase</fullName>
        <ecNumber evidence="7">2.3.2.30</ecNumber>
    </recommendedName>
</protein>
<comment type="function">
    <text evidence="9">Catalyzes the first step in the biosynthesis of ornithine lipids, which are phosphorus-free membrane lipids. Catalyzes the 3-hydroxyacyl-acyl carrier protein-dependent acylation of ornithine to form lyso-ornithine lipid (LOL).</text>
</comment>
<dbReference type="SUPFAM" id="SSF55729">
    <property type="entry name" value="Acyl-CoA N-acyltransferases (Nat)"/>
    <property type="match status" value="1"/>
</dbReference>
<dbReference type="OrthoDB" id="1113830at2"/>
<accession>A0A1Q2M7A7</accession>
<dbReference type="Proteomes" id="UP000188219">
    <property type="component" value="Chromosome"/>
</dbReference>
<keyword evidence="5" id="KW-0012">Acyltransferase</keyword>
<dbReference type="GO" id="GO:0006629">
    <property type="term" value="P:lipid metabolic process"/>
    <property type="evidence" value="ECO:0007669"/>
    <property type="project" value="UniProtKB-KW"/>
</dbReference>
<dbReference type="RefSeq" id="WP_077405661.1">
    <property type="nucleotide sequence ID" value="NZ_CP019650.1"/>
</dbReference>
<dbReference type="eggNOG" id="COG0204">
    <property type="taxonomic scope" value="Bacteria"/>
</dbReference>
<dbReference type="EMBL" id="CP019650">
    <property type="protein sequence ID" value="AQQ68418.1"/>
    <property type="molecule type" value="Genomic_DNA"/>
</dbReference>
<keyword evidence="4" id="KW-0443">Lipid metabolism</keyword>
<evidence type="ECO:0000256" key="4">
    <source>
        <dbReference type="ARBA" id="ARBA00023098"/>
    </source>
</evidence>
<dbReference type="InterPro" id="IPR016181">
    <property type="entry name" value="Acyl_CoA_acyltransferase"/>
</dbReference>
<dbReference type="InterPro" id="IPR002123">
    <property type="entry name" value="Plipid/glycerol_acylTrfase"/>
</dbReference>
<evidence type="ECO:0000256" key="5">
    <source>
        <dbReference type="ARBA" id="ARBA00023315"/>
    </source>
</evidence>
<dbReference type="Gene3D" id="3.40.630.30">
    <property type="match status" value="1"/>
</dbReference>
<dbReference type="CDD" id="cd07986">
    <property type="entry name" value="LPLAT_ACT14924-like"/>
    <property type="match status" value="1"/>
</dbReference>
<comment type="catalytic activity">
    <reaction evidence="10">
        <text>a (3R)-hydroxyacyl-[ACP] + L-ornithine = a lyso-ornithine lipid + holo-[ACP] + H(+)</text>
        <dbReference type="Rhea" id="RHEA:20633"/>
        <dbReference type="Rhea" id="RHEA-COMP:9685"/>
        <dbReference type="Rhea" id="RHEA-COMP:9945"/>
        <dbReference type="ChEBI" id="CHEBI:15378"/>
        <dbReference type="ChEBI" id="CHEBI:46911"/>
        <dbReference type="ChEBI" id="CHEBI:64479"/>
        <dbReference type="ChEBI" id="CHEBI:78827"/>
        <dbReference type="ChEBI" id="CHEBI:138482"/>
        <dbReference type="EC" id="2.3.2.30"/>
    </reaction>
    <physiologicalReaction direction="left-to-right" evidence="10">
        <dbReference type="Rhea" id="RHEA:20634"/>
    </physiologicalReaction>
</comment>
<gene>
    <name evidence="12" type="ORF">Mag101_12830</name>
</gene>
<dbReference type="EC" id="2.3.2.30" evidence="7"/>
<dbReference type="SUPFAM" id="SSF69593">
    <property type="entry name" value="Glycerol-3-phosphate (1)-acyltransferase"/>
    <property type="match status" value="1"/>
</dbReference>
<dbReference type="PANTHER" id="PTHR37323:SF1">
    <property type="entry name" value="L-ORNITHINE N(ALPHA)-ACYLTRANSFERASE"/>
    <property type="match status" value="1"/>
</dbReference>
<dbReference type="PANTHER" id="PTHR37323">
    <property type="entry name" value="GCN5-RELATED N-ACETYLTRANSFERASE"/>
    <property type="match status" value="1"/>
</dbReference>
<evidence type="ECO:0000259" key="11">
    <source>
        <dbReference type="SMART" id="SM00563"/>
    </source>
</evidence>
<dbReference type="GO" id="GO:0043810">
    <property type="term" value="F:ornithine-acyl [acyl carrier protein] N-acyltransferase activity"/>
    <property type="evidence" value="ECO:0007669"/>
    <property type="project" value="UniProtKB-EC"/>
</dbReference>
<evidence type="ECO:0000256" key="7">
    <source>
        <dbReference type="ARBA" id="ARBA00039058"/>
    </source>
</evidence>
<dbReference type="AlphaFoldDB" id="A0A1Q2M7A7"/>
<sequence>MIELENLLQKNPWYSAAPKSPARRLVSATVKKICCEQQLQQFGKDFPHLGGLDFIRQVFRSFDFRYDVNLAELERIPTTGPLVIVSNHPLGSLDGLALIDLVARVRKDVKAIASQLLWNIEPLRSYLLPVDNFNGRTRREDVEGIYDYLREGGAIIVFPAGEVSRLTAQGVRDGRWNPGFIRFADKTCASILPMQVRGRNSLWWYGLSMVNKPLSTLWLVREMFKQVSRGIDIRVGAPVAPEHYRQWPMTPRAQAKLWKKQVYRLHKKPQELAPEPIAGAEAPIDVAKGLASCETLVAQGEFEVKLYRQQPDCPVMRELSRLREIAFRAVGEGTGNNRDWDAFDAWYDHLLLWDKERQQLAGAYRLVSTDGLAADEIYSTTLFNYSRSPEECLPGSAELGRSFLLPEYWRSRGLDLLWCGIGQWILRSKRRFLFGPVSMPGNFSRRAKSAIVRYFLHHFAAERPMGNARLPFVEERVDLPPLSGCANEDMLQLKHILKEEGAVLPPLFKKYTAVTTPGGTSFHAFNIDPDFCDSVDGLVVVDLEKMDSKFARRYLTAI</sequence>
<evidence type="ECO:0000256" key="10">
    <source>
        <dbReference type="ARBA" id="ARBA00047785"/>
    </source>
</evidence>
<comment type="similarity">
    <text evidence="6">Belongs to the acetyltransferase family. OlsB subfamily.</text>
</comment>
<evidence type="ECO:0000256" key="6">
    <source>
        <dbReference type="ARBA" id="ARBA00038095"/>
    </source>
</evidence>